<sequence length="104" mass="11639">MHDADRRATEARWLELTRHLLPAAAPERGWPVRADHCFQRIFLDNACDGVWYDHIAGRPAYARADPVILDRAVALAEAALAGDADLPLLNRRSLTWRKLRASGG</sequence>
<organism evidence="1 2">
    <name type="scientific">Sphingomonas aurantiaca</name>
    <dbReference type="NCBI Taxonomy" id="185949"/>
    <lineage>
        <taxon>Bacteria</taxon>
        <taxon>Pseudomonadati</taxon>
        <taxon>Pseudomonadota</taxon>
        <taxon>Alphaproteobacteria</taxon>
        <taxon>Sphingomonadales</taxon>
        <taxon>Sphingomonadaceae</taxon>
        <taxon>Sphingomonas</taxon>
    </lineage>
</organism>
<evidence type="ECO:0008006" key="3">
    <source>
        <dbReference type="Google" id="ProtNLM"/>
    </source>
</evidence>
<protein>
    <recommendedName>
        <fullName evidence="3">GCN5-related N-acetyltransferase</fullName>
    </recommendedName>
</protein>
<evidence type="ECO:0000313" key="2">
    <source>
        <dbReference type="Proteomes" id="UP000244189"/>
    </source>
</evidence>
<accession>A0A2T5GFS4</accession>
<dbReference type="EMBL" id="QAOG01000011">
    <property type="protein sequence ID" value="PTQ58176.1"/>
    <property type="molecule type" value="Genomic_DNA"/>
</dbReference>
<comment type="caution">
    <text evidence="1">The sequence shown here is derived from an EMBL/GenBank/DDBJ whole genome shotgun (WGS) entry which is preliminary data.</text>
</comment>
<name>A0A2T5GFS4_9SPHN</name>
<dbReference type="Proteomes" id="UP000244189">
    <property type="component" value="Unassembled WGS sequence"/>
</dbReference>
<gene>
    <name evidence="1" type="ORF">C8J26_4038</name>
</gene>
<keyword evidence="2" id="KW-1185">Reference proteome</keyword>
<reference evidence="1 2" key="1">
    <citation type="submission" date="2018-04" db="EMBL/GenBank/DDBJ databases">
        <title>Genomic Encyclopedia of Type Strains, Phase III (KMG-III): the genomes of soil and plant-associated and newly described type strains.</title>
        <authorList>
            <person name="Whitman W."/>
        </authorList>
    </citation>
    <scope>NUCLEOTIDE SEQUENCE [LARGE SCALE GENOMIC DNA]</scope>
    <source>
        <strain evidence="1 2">MA101b</strain>
    </source>
</reference>
<dbReference type="RefSeq" id="WP_107960118.1">
    <property type="nucleotide sequence ID" value="NZ_QAOG01000011.1"/>
</dbReference>
<evidence type="ECO:0000313" key="1">
    <source>
        <dbReference type="EMBL" id="PTQ58176.1"/>
    </source>
</evidence>
<dbReference type="AlphaFoldDB" id="A0A2T5GFS4"/>
<proteinExistence type="predicted"/>